<evidence type="ECO:0000256" key="2">
    <source>
        <dbReference type="ARBA" id="ARBA00023125"/>
    </source>
</evidence>
<dbReference type="Pfam" id="PF11680">
    <property type="entry name" value="DUF3276"/>
    <property type="match status" value="1"/>
</dbReference>
<dbReference type="AlphaFoldDB" id="A0A0E9LVS8"/>
<evidence type="ECO:0000313" key="3">
    <source>
        <dbReference type="EMBL" id="GAO28960.1"/>
    </source>
</evidence>
<evidence type="ECO:0000256" key="1">
    <source>
        <dbReference type="ARBA" id="ARBA00009251"/>
    </source>
</evidence>
<dbReference type="OrthoDB" id="765973at2"/>
<dbReference type="STRING" id="1236989.JCM15548_11107"/>
<sequence length="122" mass="14692">MEGFDKTADFERNDRDEIFSKAVRAGKRTYFFDVKATRKNDYYLTITESKKRFEDDGRFFFEKHKIFLYKEDFNKFSDGLTEAIDFIKKAQQEMGEENTREEILEPVSTKEYTDIDFEDLNK</sequence>
<keyword evidence="2" id="KW-0238">DNA-binding</keyword>
<proteinExistence type="inferred from homology"/>
<accession>A0A0E9LVS8</accession>
<comment type="similarity">
    <text evidence="1">Belongs to the PUR DNA-binding protein family.</text>
</comment>
<dbReference type="InterPro" id="IPR006628">
    <property type="entry name" value="PUR-bd_fam"/>
</dbReference>
<comment type="caution">
    <text evidence="3">The sequence shown here is derived from an EMBL/GenBank/DDBJ whole genome shotgun (WGS) entry which is preliminary data.</text>
</comment>
<protein>
    <recommendedName>
        <fullName evidence="5">DNA-binding protein</fullName>
    </recommendedName>
</protein>
<dbReference type="GO" id="GO:0032422">
    <property type="term" value="F:purine-rich negative regulatory element binding"/>
    <property type="evidence" value="ECO:0007669"/>
    <property type="project" value="InterPro"/>
</dbReference>
<evidence type="ECO:0000313" key="4">
    <source>
        <dbReference type="Proteomes" id="UP000032900"/>
    </source>
</evidence>
<organism evidence="3 4">
    <name type="scientific">Geofilum rubicundum JCM 15548</name>
    <dbReference type="NCBI Taxonomy" id="1236989"/>
    <lineage>
        <taxon>Bacteria</taxon>
        <taxon>Pseudomonadati</taxon>
        <taxon>Bacteroidota</taxon>
        <taxon>Bacteroidia</taxon>
        <taxon>Marinilabiliales</taxon>
        <taxon>Marinilabiliaceae</taxon>
        <taxon>Geofilum</taxon>
    </lineage>
</organism>
<reference evidence="3 4" key="1">
    <citation type="journal article" date="2015" name="Microbes Environ.">
        <title>Distribution and evolution of nitrogen fixation genes in the phylum bacteroidetes.</title>
        <authorList>
            <person name="Inoue J."/>
            <person name="Oshima K."/>
            <person name="Suda W."/>
            <person name="Sakamoto M."/>
            <person name="Iino T."/>
            <person name="Noda S."/>
            <person name="Hongoh Y."/>
            <person name="Hattori M."/>
            <person name="Ohkuma M."/>
        </authorList>
    </citation>
    <scope>NUCLEOTIDE SEQUENCE [LARGE SCALE GENOMIC DNA]</scope>
    <source>
        <strain evidence="3">JCM 15548</strain>
    </source>
</reference>
<dbReference type="GO" id="GO:0000977">
    <property type="term" value="F:RNA polymerase II transcription regulatory region sequence-specific DNA binding"/>
    <property type="evidence" value="ECO:0007669"/>
    <property type="project" value="InterPro"/>
</dbReference>
<dbReference type="EMBL" id="BAZW01000005">
    <property type="protein sequence ID" value="GAO28960.1"/>
    <property type="molecule type" value="Genomic_DNA"/>
</dbReference>
<dbReference type="Proteomes" id="UP000032900">
    <property type="component" value="Unassembled WGS sequence"/>
</dbReference>
<keyword evidence="4" id="KW-1185">Reference proteome</keyword>
<name>A0A0E9LVS8_9BACT</name>
<dbReference type="SMART" id="SM00712">
    <property type="entry name" value="PUR"/>
    <property type="match status" value="1"/>
</dbReference>
<dbReference type="RefSeq" id="WP_062122711.1">
    <property type="nucleotide sequence ID" value="NZ_BAZW01000005.1"/>
</dbReference>
<gene>
    <name evidence="3" type="ORF">JCM15548_11107</name>
</gene>
<evidence type="ECO:0008006" key="5">
    <source>
        <dbReference type="Google" id="ProtNLM"/>
    </source>
</evidence>
<dbReference type="Gene3D" id="3.10.450.700">
    <property type="match status" value="1"/>
</dbReference>